<dbReference type="SMART" id="SM00448">
    <property type="entry name" value="REC"/>
    <property type="match status" value="1"/>
</dbReference>
<dbReference type="InterPro" id="IPR001789">
    <property type="entry name" value="Sig_transdc_resp-reg_receiver"/>
</dbReference>
<dbReference type="Proteomes" id="UP000525298">
    <property type="component" value="Unassembled WGS sequence"/>
</dbReference>
<keyword evidence="5" id="KW-0238">DNA-binding</keyword>
<evidence type="ECO:0000313" key="6">
    <source>
        <dbReference type="Proteomes" id="UP000525298"/>
    </source>
</evidence>
<reference evidence="5 6" key="1">
    <citation type="submission" date="2020-07" db="EMBL/GenBank/DDBJ databases">
        <title>Genomic Encyclopedia of Type Strains, Phase IV (KMG-IV): sequencing the most valuable type-strain genomes for metagenomic binning, comparative biology and taxonomic classification.</title>
        <authorList>
            <person name="Goeker M."/>
        </authorList>
    </citation>
    <scope>NUCLEOTIDE SEQUENCE [LARGE SCALE GENOMIC DNA]</scope>
    <source>
        <strain evidence="5 6">DSM 17721</strain>
    </source>
</reference>
<protein>
    <submittedName>
        <fullName evidence="5">DNA-binding NtrC family response regulator</fullName>
    </submittedName>
</protein>
<sequence>MAGEVNGETAIRILLVDDEEEFVTTLSERMEMRGFDASVAFDGQKAMETLKTRVPDVMVLDLRMPGIDGMEVLERVKKTNPEAQVIILTGHGSYKDEEQARRLGAFDYLQKPVDVDTLVKSIQKAYQQKIESAYAAEPFDESQSPQKRY</sequence>
<evidence type="ECO:0000256" key="2">
    <source>
        <dbReference type="ARBA" id="ARBA00023012"/>
    </source>
</evidence>
<evidence type="ECO:0000256" key="1">
    <source>
        <dbReference type="ARBA" id="ARBA00022553"/>
    </source>
</evidence>
<dbReference type="PANTHER" id="PTHR44591">
    <property type="entry name" value="STRESS RESPONSE REGULATOR PROTEIN 1"/>
    <property type="match status" value="1"/>
</dbReference>
<gene>
    <name evidence="5" type="ORF">HNR65_002328</name>
</gene>
<keyword evidence="1 3" id="KW-0597">Phosphoprotein</keyword>
<dbReference type="EMBL" id="JACDUS010000006">
    <property type="protein sequence ID" value="MBA2881994.1"/>
    <property type="molecule type" value="Genomic_DNA"/>
</dbReference>
<name>A0A7W0CAC5_9BACT</name>
<evidence type="ECO:0000256" key="3">
    <source>
        <dbReference type="PROSITE-ProRule" id="PRU00169"/>
    </source>
</evidence>
<dbReference type="GO" id="GO:0000160">
    <property type="term" value="P:phosphorelay signal transduction system"/>
    <property type="evidence" value="ECO:0007669"/>
    <property type="project" value="UniProtKB-KW"/>
</dbReference>
<dbReference type="RefSeq" id="WP_181551646.1">
    <property type="nucleotide sequence ID" value="NZ_JACDUS010000006.1"/>
</dbReference>
<feature type="modified residue" description="4-aspartylphosphate" evidence="3">
    <location>
        <position position="61"/>
    </location>
</feature>
<organism evidence="5 6">
    <name type="scientific">Desulfosalsimonas propionicica</name>
    <dbReference type="NCBI Taxonomy" id="332175"/>
    <lineage>
        <taxon>Bacteria</taxon>
        <taxon>Pseudomonadati</taxon>
        <taxon>Thermodesulfobacteriota</taxon>
        <taxon>Desulfobacteria</taxon>
        <taxon>Desulfobacterales</taxon>
        <taxon>Desulfosalsimonadaceae</taxon>
        <taxon>Desulfosalsimonas</taxon>
    </lineage>
</organism>
<proteinExistence type="predicted"/>
<dbReference type="SUPFAM" id="SSF52172">
    <property type="entry name" value="CheY-like"/>
    <property type="match status" value="1"/>
</dbReference>
<accession>A0A7W0CAC5</accession>
<evidence type="ECO:0000313" key="5">
    <source>
        <dbReference type="EMBL" id="MBA2881994.1"/>
    </source>
</evidence>
<feature type="domain" description="Response regulatory" evidence="4">
    <location>
        <begin position="12"/>
        <end position="126"/>
    </location>
</feature>
<dbReference type="InterPro" id="IPR050595">
    <property type="entry name" value="Bact_response_regulator"/>
</dbReference>
<dbReference type="Gene3D" id="3.40.50.2300">
    <property type="match status" value="1"/>
</dbReference>
<comment type="caution">
    <text evidence="5">The sequence shown here is derived from an EMBL/GenBank/DDBJ whole genome shotgun (WGS) entry which is preliminary data.</text>
</comment>
<keyword evidence="6" id="KW-1185">Reference proteome</keyword>
<dbReference type="AlphaFoldDB" id="A0A7W0CAC5"/>
<evidence type="ECO:0000259" key="4">
    <source>
        <dbReference type="PROSITE" id="PS50110"/>
    </source>
</evidence>
<dbReference type="Pfam" id="PF00072">
    <property type="entry name" value="Response_reg"/>
    <property type="match status" value="1"/>
</dbReference>
<dbReference type="InterPro" id="IPR011006">
    <property type="entry name" value="CheY-like_superfamily"/>
</dbReference>
<dbReference type="PANTHER" id="PTHR44591:SF14">
    <property type="entry name" value="PROTEIN PILG"/>
    <property type="match status" value="1"/>
</dbReference>
<keyword evidence="2" id="KW-0902">Two-component regulatory system</keyword>
<dbReference type="PROSITE" id="PS50110">
    <property type="entry name" value="RESPONSE_REGULATORY"/>
    <property type="match status" value="1"/>
</dbReference>
<dbReference type="GO" id="GO:0003677">
    <property type="term" value="F:DNA binding"/>
    <property type="evidence" value="ECO:0007669"/>
    <property type="project" value="UniProtKB-KW"/>
</dbReference>